<sequence>MVVKRIENVPGRGLIVKVDPPREPSIPLEHVPCDLVLAIDVSGSMIADAPVPTKPGEEVESTGLSVLDLVKHAARTIVETLNENDRLGIVTFSSASTVLQKLLPMTAENKVKTDEKIESMIPKDATNLWHGIRDGLKLFNDDDSTDMPKRIPALMVLTDGCPNHMCPVQGYVPKLRGMGELAAIINTFGFGYNLRSGLLKSIAEVSGGSYAFIPDAGMVGTVFVHAVANLQSTFAQKALLRLTYPSNIVEPSPQADQAPAIKLPTDHPLGPDYSELTINLHNLQYGQSRDIFLEYSSLESTRPITASLTYQRLNSTPETLPLSILDPSGPAPSPGYTPAEIAYHISRSKLVSFLLSLTPRSTHDEERTPQIPLPDEIQSRLTDLITFLPCNSDPSSLLNKSLLQDLTGQISLAIQKPEYYSRWGVHYLPSLADAHFKQACNSFKDPGPLMYGSCSPLFIQCRDRLDRAFDDLPPPRPSNNTWIHGMGLKRTGEGGYTWMDFRMSSYNSRDNPCFAGCVRVLLAAGEDIREAEEEKGKRPRRMARSIKISKLRAGMQVQTPRGPRRVVAVLKTAVRKQEMCLVGKKGLLVTPWHPVALPTTGTPSSSSSSTSWTFPREIARRKVRYTGSIYSVLLERDGDSAAHALFVGGVWGVTLGHGLVSRNTGAGSSQGDVRAHPFFGDYTAVVRALERLHRNSGGLVLGGGVKRDERTGLAGKKESRRVARRAKAAAVAPRPVDKLRPIVRCPTVRYNRRTRLGRGFTLAELKAAGIPKLYAPTIGIAVDARRQNLSEEGLAANVERLKAYKARLIVFPRKQKVKSTDTPKDQQSGETTQSIRAAFGVEQAVAPGFTEIKKSDLPKAVDGGAYRALRKARSDARLVGVRQKRADDKAAAEKEKAK</sequence>
<organism evidence="7 8">
    <name type="scientific">Rhypophila decipiens</name>
    <dbReference type="NCBI Taxonomy" id="261697"/>
    <lineage>
        <taxon>Eukaryota</taxon>
        <taxon>Fungi</taxon>
        <taxon>Dikarya</taxon>
        <taxon>Ascomycota</taxon>
        <taxon>Pezizomycotina</taxon>
        <taxon>Sordariomycetes</taxon>
        <taxon>Sordariomycetidae</taxon>
        <taxon>Sordariales</taxon>
        <taxon>Naviculisporaceae</taxon>
        <taxon>Rhypophila</taxon>
    </lineage>
</organism>
<dbReference type="InterPro" id="IPR036465">
    <property type="entry name" value="vWFA_dom_sf"/>
</dbReference>
<keyword evidence="8" id="KW-1185">Reference proteome</keyword>
<dbReference type="InterPro" id="IPR002035">
    <property type="entry name" value="VWF_A"/>
</dbReference>
<dbReference type="EMBL" id="MU858127">
    <property type="protein sequence ID" value="KAK4212459.1"/>
    <property type="molecule type" value="Genomic_DNA"/>
</dbReference>
<feature type="region of interest" description="Disordered" evidence="5">
    <location>
        <begin position="879"/>
        <end position="898"/>
    </location>
</feature>
<keyword evidence="2 4" id="KW-0689">Ribosomal protein</keyword>
<dbReference type="Proteomes" id="UP001301769">
    <property type="component" value="Unassembled WGS sequence"/>
</dbReference>
<dbReference type="Pfam" id="PF14623">
    <property type="entry name" value="Vint"/>
    <property type="match status" value="1"/>
</dbReference>
<feature type="domain" description="VWFA" evidence="6">
    <location>
        <begin position="34"/>
        <end position="212"/>
    </location>
</feature>
<proteinExistence type="inferred from homology"/>
<evidence type="ECO:0000259" key="6">
    <source>
        <dbReference type="PROSITE" id="PS50234"/>
    </source>
</evidence>
<dbReference type="InterPro" id="IPR018256">
    <property type="entry name" value="Ribosomal_eL13_CS"/>
</dbReference>
<accession>A0AAN6Y4M6</accession>
<dbReference type="SUPFAM" id="SSF53300">
    <property type="entry name" value="vWA-like"/>
    <property type="match status" value="1"/>
</dbReference>
<dbReference type="PROSITE" id="PS50234">
    <property type="entry name" value="VWFA"/>
    <property type="match status" value="1"/>
</dbReference>
<evidence type="ECO:0000256" key="5">
    <source>
        <dbReference type="SAM" id="MobiDB-lite"/>
    </source>
</evidence>
<dbReference type="PANTHER" id="PTHR11722:SF0">
    <property type="entry name" value="LARGE RIBOSOMAL SUBUNIT PROTEIN EL13"/>
    <property type="match status" value="1"/>
</dbReference>
<dbReference type="HAMAP" id="MF_00499">
    <property type="entry name" value="Ribosomal_eL13"/>
    <property type="match status" value="1"/>
</dbReference>
<comment type="similarity">
    <text evidence="1 4">Belongs to the eukaryotic ribosomal protein eL13 family.</text>
</comment>
<evidence type="ECO:0000256" key="1">
    <source>
        <dbReference type="ARBA" id="ARBA00005640"/>
    </source>
</evidence>
<reference evidence="7" key="2">
    <citation type="submission" date="2023-05" db="EMBL/GenBank/DDBJ databases">
        <authorList>
            <consortium name="Lawrence Berkeley National Laboratory"/>
            <person name="Steindorff A."/>
            <person name="Hensen N."/>
            <person name="Bonometti L."/>
            <person name="Westerberg I."/>
            <person name="Brannstrom I.O."/>
            <person name="Guillou S."/>
            <person name="Cros-Aarteil S."/>
            <person name="Calhoun S."/>
            <person name="Haridas S."/>
            <person name="Kuo A."/>
            <person name="Mondo S."/>
            <person name="Pangilinan J."/>
            <person name="Riley R."/>
            <person name="Labutti K."/>
            <person name="Andreopoulos B."/>
            <person name="Lipzen A."/>
            <person name="Chen C."/>
            <person name="Yanf M."/>
            <person name="Daum C."/>
            <person name="Ng V."/>
            <person name="Clum A."/>
            <person name="Ohm R."/>
            <person name="Martin F."/>
            <person name="Silar P."/>
            <person name="Natvig D."/>
            <person name="Lalanne C."/>
            <person name="Gautier V."/>
            <person name="Ament-Velasquez S.L."/>
            <person name="Kruys A."/>
            <person name="Hutchinson M.I."/>
            <person name="Powell A.J."/>
            <person name="Barry K."/>
            <person name="Miller A.N."/>
            <person name="Grigoriev I.V."/>
            <person name="Debuchy R."/>
            <person name="Gladieux P."/>
            <person name="Thoren M.H."/>
            <person name="Johannesson H."/>
        </authorList>
    </citation>
    <scope>NUCLEOTIDE SEQUENCE</scope>
    <source>
        <strain evidence="7">PSN293</strain>
    </source>
</reference>
<keyword evidence="3 4" id="KW-0687">Ribonucleoprotein</keyword>
<dbReference type="Pfam" id="PF14624">
    <property type="entry name" value="Vwaint"/>
    <property type="match status" value="1"/>
</dbReference>
<feature type="compositionally biased region" description="Basic and acidic residues" evidence="5">
    <location>
        <begin position="884"/>
        <end position="898"/>
    </location>
</feature>
<gene>
    <name evidence="7" type="ORF">QBC37DRAFT_441411</name>
</gene>
<dbReference type="GO" id="GO:0006412">
    <property type="term" value="P:translation"/>
    <property type="evidence" value="ECO:0007669"/>
    <property type="project" value="InterPro"/>
</dbReference>
<dbReference type="GO" id="GO:0022625">
    <property type="term" value="C:cytosolic large ribosomal subunit"/>
    <property type="evidence" value="ECO:0007669"/>
    <property type="project" value="TreeGrafter"/>
</dbReference>
<evidence type="ECO:0000313" key="8">
    <source>
        <dbReference type="Proteomes" id="UP001301769"/>
    </source>
</evidence>
<dbReference type="InterPro" id="IPR032838">
    <property type="entry name" value="Vwaint_dom"/>
</dbReference>
<reference evidence="7" key="1">
    <citation type="journal article" date="2023" name="Mol. Phylogenet. Evol.">
        <title>Genome-scale phylogeny and comparative genomics of the fungal order Sordariales.</title>
        <authorList>
            <person name="Hensen N."/>
            <person name="Bonometti L."/>
            <person name="Westerberg I."/>
            <person name="Brannstrom I.O."/>
            <person name="Guillou S."/>
            <person name="Cros-Aarteil S."/>
            <person name="Calhoun S."/>
            <person name="Haridas S."/>
            <person name="Kuo A."/>
            <person name="Mondo S."/>
            <person name="Pangilinan J."/>
            <person name="Riley R."/>
            <person name="LaButti K."/>
            <person name="Andreopoulos B."/>
            <person name="Lipzen A."/>
            <person name="Chen C."/>
            <person name="Yan M."/>
            <person name="Daum C."/>
            <person name="Ng V."/>
            <person name="Clum A."/>
            <person name="Steindorff A."/>
            <person name="Ohm R.A."/>
            <person name="Martin F."/>
            <person name="Silar P."/>
            <person name="Natvig D.O."/>
            <person name="Lalanne C."/>
            <person name="Gautier V."/>
            <person name="Ament-Velasquez S.L."/>
            <person name="Kruys A."/>
            <person name="Hutchinson M.I."/>
            <person name="Powell A.J."/>
            <person name="Barry K."/>
            <person name="Miller A.N."/>
            <person name="Grigoriev I.V."/>
            <person name="Debuchy R."/>
            <person name="Gladieux P."/>
            <person name="Hiltunen Thoren M."/>
            <person name="Johannesson H."/>
        </authorList>
    </citation>
    <scope>NUCLEOTIDE SEQUENCE</scope>
    <source>
        <strain evidence="7">PSN293</strain>
    </source>
</reference>
<dbReference type="GO" id="GO:0003735">
    <property type="term" value="F:structural constituent of ribosome"/>
    <property type="evidence" value="ECO:0007669"/>
    <property type="project" value="InterPro"/>
</dbReference>
<dbReference type="PROSITE" id="PS01104">
    <property type="entry name" value="RIBOSOMAL_L13E"/>
    <property type="match status" value="1"/>
</dbReference>
<comment type="caution">
    <text evidence="7">The sequence shown here is derived from an EMBL/GenBank/DDBJ whole genome shotgun (WGS) entry which is preliminary data.</text>
</comment>
<evidence type="ECO:0000256" key="3">
    <source>
        <dbReference type="ARBA" id="ARBA00023274"/>
    </source>
</evidence>
<dbReference type="GO" id="GO:0003723">
    <property type="term" value="F:RNA binding"/>
    <property type="evidence" value="ECO:0007669"/>
    <property type="project" value="TreeGrafter"/>
</dbReference>
<dbReference type="PANTHER" id="PTHR11722">
    <property type="entry name" value="60S RIBOSOMAL PROTEIN L13"/>
    <property type="match status" value="1"/>
</dbReference>
<dbReference type="SMART" id="SM00327">
    <property type="entry name" value="VWA"/>
    <property type="match status" value="1"/>
</dbReference>
<dbReference type="Pfam" id="PF13519">
    <property type="entry name" value="VWA_2"/>
    <property type="match status" value="1"/>
</dbReference>
<dbReference type="AlphaFoldDB" id="A0AAN6Y4M6"/>
<dbReference type="Gene3D" id="3.40.50.410">
    <property type="entry name" value="von Willebrand factor, type A domain"/>
    <property type="match status" value="1"/>
</dbReference>
<dbReference type="InterPro" id="IPR001380">
    <property type="entry name" value="Ribosomal_eL13"/>
</dbReference>
<dbReference type="Pfam" id="PF01294">
    <property type="entry name" value="Ribosomal_L13e"/>
    <property type="match status" value="1"/>
</dbReference>
<dbReference type="Gene3D" id="1.20.5.110">
    <property type="match status" value="1"/>
</dbReference>
<name>A0AAN6Y4M6_9PEZI</name>
<evidence type="ECO:0000256" key="2">
    <source>
        <dbReference type="ARBA" id="ARBA00022980"/>
    </source>
</evidence>
<dbReference type="InterPro" id="IPR039510">
    <property type="entry name" value="Vint_dom"/>
</dbReference>
<evidence type="ECO:0000256" key="4">
    <source>
        <dbReference type="RuleBase" id="RU000572"/>
    </source>
</evidence>
<evidence type="ECO:0000313" key="7">
    <source>
        <dbReference type="EMBL" id="KAK4212459.1"/>
    </source>
</evidence>
<protein>
    <recommendedName>
        <fullName evidence="4">60S ribosomal protein L13</fullName>
    </recommendedName>
</protein>